<dbReference type="PANTHER" id="PTHR10963">
    <property type="entry name" value="GLYCOSYL HYDROLASE-RELATED"/>
    <property type="match status" value="1"/>
</dbReference>
<reference evidence="4 5" key="1">
    <citation type="submission" date="2013-04" db="EMBL/GenBank/DDBJ databases">
        <title>The Genome Sequence of Parabacteroides goldsteinii DSM 19448.</title>
        <authorList>
            <consortium name="The Broad Institute Genomics Platform"/>
            <person name="Earl A."/>
            <person name="Ward D."/>
            <person name="Feldgarden M."/>
            <person name="Gevers D."/>
            <person name="Martens E."/>
            <person name="Sakamoto M."/>
            <person name="Benno Y."/>
            <person name="Song Y."/>
            <person name="Liu C."/>
            <person name="Lee J."/>
            <person name="Bolanos M."/>
            <person name="Vaisanen M.L."/>
            <person name="Finegold S.M."/>
            <person name="Walker B."/>
            <person name="Young S."/>
            <person name="Zeng Q."/>
            <person name="Gargeya S."/>
            <person name="Fitzgerald M."/>
            <person name="Haas B."/>
            <person name="Abouelleil A."/>
            <person name="Allen A.W."/>
            <person name="Alvarado L."/>
            <person name="Arachchi H.M."/>
            <person name="Berlin A.M."/>
            <person name="Chapman S.B."/>
            <person name="Gainer-Dewar J."/>
            <person name="Goldberg J."/>
            <person name="Griggs A."/>
            <person name="Gujja S."/>
            <person name="Hansen M."/>
            <person name="Howarth C."/>
            <person name="Imamovic A."/>
            <person name="Ireland A."/>
            <person name="Larimer J."/>
            <person name="McCowan C."/>
            <person name="Murphy C."/>
            <person name="Pearson M."/>
            <person name="Poon T.W."/>
            <person name="Priest M."/>
            <person name="Roberts A."/>
            <person name="Saif S."/>
            <person name="Shea T."/>
            <person name="Sisk P."/>
            <person name="Sykes S."/>
            <person name="Wortman J."/>
            <person name="Nusbaum C."/>
            <person name="Birren B."/>
        </authorList>
    </citation>
    <scope>NUCLEOTIDE SEQUENCE [LARGE SCALE GENOMIC DNA]</scope>
    <source>
        <strain evidence="4 5">DSM 19448</strain>
    </source>
</reference>
<dbReference type="Proteomes" id="UP000033047">
    <property type="component" value="Unassembled WGS sequence"/>
</dbReference>
<dbReference type="GO" id="GO:0005975">
    <property type="term" value="P:carbohydrate metabolic process"/>
    <property type="evidence" value="ECO:0007669"/>
    <property type="project" value="InterPro"/>
</dbReference>
<comment type="similarity">
    <text evidence="1">Belongs to the glycosyl hydrolase 16 family.</text>
</comment>
<dbReference type="Gene3D" id="2.60.120.200">
    <property type="match status" value="1"/>
</dbReference>
<dbReference type="InterPro" id="IPR013320">
    <property type="entry name" value="ConA-like_dom_sf"/>
</dbReference>
<name>A0A0F5JNR2_9BACT</name>
<dbReference type="SUPFAM" id="SSF49899">
    <property type="entry name" value="Concanavalin A-like lectins/glucanases"/>
    <property type="match status" value="1"/>
</dbReference>
<dbReference type="PROSITE" id="PS51257">
    <property type="entry name" value="PROKAR_LIPOPROTEIN"/>
    <property type="match status" value="1"/>
</dbReference>
<dbReference type="AlphaFoldDB" id="A0A0F5JNR2"/>
<dbReference type="CDD" id="cd08023">
    <property type="entry name" value="GH16_laminarinase_like"/>
    <property type="match status" value="1"/>
</dbReference>
<proteinExistence type="inferred from homology"/>
<dbReference type="InterPro" id="IPR050546">
    <property type="entry name" value="Glycosyl_Hydrlase_16"/>
</dbReference>
<dbReference type="EMBL" id="AQHV01000004">
    <property type="protein sequence ID" value="KKB59037.1"/>
    <property type="molecule type" value="Genomic_DNA"/>
</dbReference>
<feature type="signal peptide" evidence="2">
    <location>
        <begin position="1"/>
        <end position="25"/>
    </location>
</feature>
<comment type="caution">
    <text evidence="4">The sequence shown here is derived from an EMBL/GenBank/DDBJ whole genome shotgun (WGS) entry which is preliminary data.</text>
</comment>
<dbReference type="GO" id="GO:0004553">
    <property type="term" value="F:hydrolase activity, hydrolyzing O-glycosyl compounds"/>
    <property type="evidence" value="ECO:0007669"/>
    <property type="project" value="InterPro"/>
</dbReference>
<organism evidence="4 5">
    <name type="scientific">Parabacteroides goldsteinii DSM 19448 = WAL 12034</name>
    <dbReference type="NCBI Taxonomy" id="927665"/>
    <lineage>
        <taxon>Bacteria</taxon>
        <taxon>Pseudomonadati</taxon>
        <taxon>Bacteroidota</taxon>
        <taxon>Bacteroidia</taxon>
        <taxon>Bacteroidales</taxon>
        <taxon>Tannerellaceae</taxon>
        <taxon>Parabacteroides</taxon>
    </lineage>
</organism>
<dbReference type="PATRIC" id="fig|927665.4.peg.883"/>
<feature type="domain" description="GH16" evidence="3">
    <location>
        <begin position="16"/>
        <end position="265"/>
    </location>
</feature>
<evidence type="ECO:0000313" key="5">
    <source>
        <dbReference type="Proteomes" id="UP000033047"/>
    </source>
</evidence>
<evidence type="ECO:0000313" key="4">
    <source>
        <dbReference type="EMBL" id="KKB59037.1"/>
    </source>
</evidence>
<feature type="chain" id="PRO_5002490317" description="GH16 domain-containing protein" evidence="2">
    <location>
        <begin position="26"/>
        <end position="265"/>
    </location>
</feature>
<accession>A0A0F5JNR2</accession>
<evidence type="ECO:0000256" key="2">
    <source>
        <dbReference type="SAM" id="SignalP"/>
    </source>
</evidence>
<evidence type="ECO:0000256" key="1">
    <source>
        <dbReference type="ARBA" id="ARBA00006865"/>
    </source>
</evidence>
<protein>
    <recommendedName>
        <fullName evidence="3">GH16 domain-containing protein</fullName>
    </recommendedName>
</protein>
<dbReference type="STRING" id="927665.HMPREF1535_00865"/>
<dbReference type="HOGENOM" id="CLU_019533_0_1_10"/>
<dbReference type="PANTHER" id="PTHR10963:SF55">
    <property type="entry name" value="GLYCOSIDE HYDROLASE FAMILY 16 PROTEIN"/>
    <property type="match status" value="1"/>
</dbReference>
<dbReference type="PROSITE" id="PS51762">
    <property type="entry name" value="GH16_2"/>
    <property type="match status" value="1"/>
</dbReference>
<keyword evidence="2" id="KW-0732">Signal</keyword>
<evidence type="ECO:0000259" key="3">
    <source>
        <dbReference type="PROSITE" id="PS51762"/>
    </source>
</evidence>
<sequence length="265" mass="30413">MRKGMKWICGAAVILMMAACNTRPADEWQLVWEENFDQANGLDTTNWSKIPRWAPEWAKYMSDSELCYDLVDGNLVLKGLINPDRSTDTVPYITGGIYTKYKRAFHGGRLEIKAQLGCATGAWPAIWLKPFEEAKYPWPSGGEIDIMEHLNYDSIAYQTVHSTYTHNLNIKKDPPQGSTGPIDPAGYNVYAVEMYPDSLVFFINDVRNFSYPRIETDKEGQFPFDKPYYLLIDMQLGGPWVGPVNPEDLPVEMKVDWVRYYQKKK</sequence>
<dbReference type="Pfam" id="PF00722">
    <property type="entry name" value="Glyco_hydro_16"/>
    <property type="match status" value="1"/>
</dbReference>
<dbReference type="InterPro" id="IPR000757">
    <property type="entry name" value="Beta-glucanase-like"/>
</dbReference>
<dbReference type="RefSeq" id="WP_010801941.1">
    <property type="nucleotide sequence ID" value="NZ_KQ033912.1"/>
</dbReference>
<gene>
    <name evidence="4" type="ORF">HMPREF1535_00865</name>
</gene>